<name>A0A9P8ADL8_9AGAR</name>
<dbReference type="GO" id="GO:0008413">
    <property type="term" value="F:8-oxo-7,8-dihydroguanosine triphosphate pyrophosphatase activity"/>
    <property type="evidence" value="ECO:0007669"/>
    <property type="project" value="TreeGrafter"/>
</dbReference>
<dbReference type="GO" id="GO:0046872">
    <property type="term" value="F:metal ion binding"/>
    <property type="evidence" value="ECO:0007669"/>
    <property type="project" value="UniProtKB-KW"/>
</dbReference>
<dbReference type="PANTHER" id="PTHR43758:SF2">
    <property type="entry name" value="OXIDIZED PURINE NUCLEOSIDE TRIPHOSPHATE HYDROLASE"/>
    <property type="match status" value="1"/>
</dbReference>
<evidence type="ECO:0000256" key="2">
    <source>
        <dbReference type="ARBA" id="ARBA00005582"/>
    </source>
</evidence>
<dbReference type="GO" id="GO:0042262">
    <property type="term" value="P:DNA protection"/>
    <property type="evidence" value="ECO:0007669"/>
    <property type="project" value="TreeGrafter"/>
</dbReference>
<dbReference type="GeneID" id="66074013"/>
<keyword evidence="4" id="KW-0378">Hydrolase</keyword>
<accession>A0A9P8ADL8</accession>
<keyword evidence="5" id="KW-0460">Magnesium</keyword>
<comment type="cofactor">
    <cofactor evidence="1">
        <name>Mg(2+)</name>
        <dbReference type="ChEBI" id="CHEBI:18420"/>
    </cofactor>
</comment>
<dbReference type="EMBL" id="CM032182">
    <property type="protein sequence ID" value="KAG7097603.1"/>
    <property type="molecule type" value="Genomic_DNA"/>
</dbReference>
<dbReference type="OrthoDB" id="447842at2759"/>
<comment type="similarity">
    <text evidence="2">Belongs to the Nudix hydrolase family.</text>
</comment>
<sequence length="154" mass="18131">MASEEKLNPENPRYRLPQENSRFGRPFSLFRSFETHVDIQEEAGIRAALELAGVFFFVSDKEDKAFHIDIYRGENFTGLITETDEMRPQWFSFREAHIQTPEQLPPIPFHQMWETDPYWIPLLVNRQPFAGRADFRTQGGKLLPSKWWFGTVLP</sequence>
<evidence type="ECO:0000313" key="7">
    <source>
        <dbReference type="Proteomes" id="UP001049176"/>
    </source>
</evidence>
<organism evidence="6 7">
    <name type="scientific">Marasmius oreades</name>
    <name type="common">fairy-ring Marasmius</name>
    <dbReference type="NCBI Taxonomy" id="181124"/>
    <lineage>
        <taxon>Eukaryota</taxon>
        <taxon>Fungi</taxon>
        <taxon>Dikarya</taxon>
        <taxon>Basidiomycota</taxon>
        <taxon>Agaricomycotina</taxon>
        <taxon>Agaricomycetes</taxon>
        <taxon>Agaricomycetidae</taxon>
        <taxon>Agaricales</taxon>
        <taxon>Marasmiineae</taxon>
        <taxon>Marasmiaceae</taxon>
        <taxon>Marasmius</taxon>
    </lineage>
</organism>
<keyword evidence="3" id="KW-0479">Metal-binding</keyword>
<dbReference type="RefSeq" id="XP_043014073.1">
    <property type="nucleotide sequence ID" value="XM_043149467.1"/>
</dbReference>
<comment type="caution">
    <text evidence="6">The sequence shown here is derived from an EMBL/GenBank/DDBJ whole genome shotgun (WGS) entry which is preliminary data.</text>
</comment>
<dbReference type="PANTHER" id="PTHR43758">
    <property type="entry name" value="7,8-DIHYDRO-8-OXOGUANINE TRIPHOSPHATASE"/>
    <property type="match status" value="1"/>
</dbReference>
<dbReference type="AlphaFoldDB" id="A0A9P8ADL8"/>
<dbReference type="Proteomes" id="UP001049176">
    <property type="component" value="Chromosome 2"/>
</dbReference>
<dbReference type="GO" id="GO:0005737">
    <property type="term" value="C:cytoplasm"/>
    <property type="evidence" value="ECO:0007669"/>
    <property type="project" value="TreeGrafter"/>
</dbReference>
<proteinExistence type="inferred from homology"/>
<reference evidence="6" key="1">
    <citation type="journal article" date="2021" name="Genome Biol. Evol.">
        <title>The assembled and annotated genome of the fairy-ring fungus Marasmius oreades.</title>
        <authorList>
            <person name="Hiltunen M."/>
            <person name="Ament-Velasquez S.L."/>
            <person name="Johannesson H."/>
        </authorList>
    </citation>
    <scope>NUCLEOTIDE SEQUENCE</scope>
    <source>
        <strain evidence="6">03SP1</strain>
    </source>
</reference>
<gene>
    <name evidence="6" type="ORF">E1B28_004937</name>
</gene>
<dbReference type="Gene3D" id="3.90.79.10">
    <property type="entry name" value="Nucleoside Triphosphate Pyrophosphohydrolase"/>
    <property type="match status" value="1"/>
</dbReference>
<evidence type="ECO:0000256" key="3">
    <source>
        <dbReference type="ARBA" id="ARBA00022723"/>
    </source>
</evidence>
<evidence type="ECO:0000313" key="6">
    <source>
        <dbReference type="EMBL" id="KAG7097603.1"/>
    </source>
</evidence>
<protein>
    <submittedName>
        <fullName evidence="6">Uncharacterized protein</fullName>
    </submittedName>
</protein>
<evidence type="ECO:0000256" key="4">
    <source>
        <dbReference type="ARBA" id="ARBA00022801"/>
    </source>
</evidence>
<evidence type="ECO:0000256" key="1">
    <source>
        <dbReference type="ARBA" id="ARBA00001946"/>
    </source>
</evidence>
<evidence type="ECO:0000256" key="5">
    <source>
        <dbReference type="ARBA" id="ARBA00022842"/>
    </source>
</evidence>
<keyword evidence="7" id="KW-1185">Reference proteome</keyword>